<dbReference type="Proteomes" id="UP000440694">
    <property type="component" value="Unassembled WGS sequence"/>
</dbReference>
<name>A0A6I3KPS8_9HYPH</name>
<dbReference type="Pfam" id="PF01171">
    <property type="entry name" value="ATP_bind_3"/>
    <property type="match status" value="1"/>
</dbReference>
<keyword evidence="1 6" id="KW-0436">Ligase</keyword>
<evidence type="ECO:0000256" key="3">
    <source>
        <dbReference type="ARBA" id="ARBA00022741"/>
    </source>
</evidence>
<feature type="signal peptide" evidence="8">
    <location>
        <begin position="1"/>
        <end position="24"/>
    </location>
</feature>
<comment type="subcellular location">
    <subcellularLocation>
        <location evidence="6">Cytoplasm</location>
    </subcellularLocation>
</comment>
<reference evidence="10 11" key="1">
    <citation type="submission" date="2019-11" db="EMBL/GenBank/DDBJ databases">
        <title>Identification of a novel strain.</title>
        <authorList>
            <person name="Xu Q."/>
            <person name="Wang G."/>
        </authorList>
    </citation>
    <scope>NUCLEOTIDE SEQUENCE [LARGE SCALE GENOMIC DNA]</scope>
    <source>
        <strain evidence="11">xq</strain>
    </source>
</reference>
<keyword evidence="2 6" id="KW-0819">tRNA processing</keyword>
<evidence type="ECO:0000313" key="10">
    <source>
        <dbReference type="EMBL" id="MTD95950.1"/>
    </source>
</evidence>
<keyword evidence="11" id="KW-1185">Reference proteome</keyword>
<feature type="chain" id="PRO_5026315589" description="tRNA(Ile)-lysidine synthase" evidence="8">
    <location>
        <begin position="25"/>
        <end position="466"/>
    </location>
</feature>
<evidence type="ECO:0000259" key="9">
    <source>
        <dbReference type="Pfam" id="PF01171"/>
    </source>
</evidence>
<feature type="compositionally biased region" description="Low complexity" evidence="7">
    <location>
        <begin position="13"/>
        <end position="23"/>
    </location>
</feature>
<dbReference type="InterPro" id="IPR011063">
    <property type="entry name" value="TilS/TtcA_N"/>
</dbReference>
<evidence type="ECO:0000256" key="7">
    <source>
        <dbReference type="SAM" id="MobiDB-lite"/>
    </source>
</evidence>
<evidence type="ECO:0000256" key="6">
    <source>
        <dbReference type="HAMAP-Rule" id="MF_01161"/>
    </source>
</evidence>
<dbReference type="PANTHER" id="PTHR43033:SF1">
    <property type="entry name" value="TRNA(ILE)-LYSIDINE SYNTHASE-RELATED"/>
    <property type="match status" value="1"/>
</dbReference>
<gene>
    <name evidence="6 10" type="primary">tilS</name>
    <name evidence="10" type="ORF">GIW81_16550</name>
</gene>
<feature type="binding site" evidence="6">
    <location>
        <begin position="59"/>
        <end position="64"/>
    </location>
    <ligand>
        <name>ATP</name>
        <dbReference type="ChEBI" id="CHEBI:30616"/>
    </ligand>
</feature>
<dbReference type="EMBL" id="WMBQ01000002">
    <property type="protein sequence ID" value="MTD95950.1"/>
    <property type="molecule type" value="Genomic_DNA"/>
</dbReference>
<keyword evidence="8" id="KW-0732">Signal</keyword>
<feature type="domain" description="tRNA(Ile)-lysidine/2-thiocytidine synthase N-terminal" evidence="9">
    <location>
        <begin position="54"/>
        <end position="240"/>
    </location>
</feature>
<dbReference type="GO" id="GO:0005737">
    <property type="term" value="C:cytoplasm"/>
    <property type="evidence" value="ECO:0007669"/>
    <property type="project" value="UniProtKB-SubCell"/>
</dbReference>
<comment type="similarity">
    <text evidence="6">Belongs to the tRNA(Ile)-lysidine synthase family.</text>
</comment>
<keyword evidence="6" id="KW-0963">Cytoplasm</keyword>
<dbReference type="GO" id="GO:0005524">
    <property type="term" value="F:ATP binding"/>
    <property type="evidence" value="ECO:0007669"/>
    <property type="project" value="UniProtKB-UniRule"/>
</dbReference>
<comment type="function">
    <text evidence="6">Ligates lysine onto the cytidine present at position 34 of the AUA codon-specific tRNA(Ile) that contains the anticodon CAU, in an ATP-dependent manner. Cytidine is converted to lysidine, thus changing the amino acid specificity of the tRNA from methionine to isoleucine.</text>
</comment>
<keyword evidence="3 6" id="KW-0547">Nucleotide-binding</keyword>
<dbReference type="EC" id="6.3.4.19" evidence="6"/>
<feature type="region of interest" description="Disordered" evidence="7">
    <location>
        <begin position="1"/>
        <end position="23"/>
    </location>
</feature>
<dbReference type="AlphaFoldDB" id="A0A6I3KPS8"/>
<evidence type="ECO:0000313" key="11">
    <source>
        <dbReference type="Proteomes" id="UP000440694"/>
    </source>
</evidence>
<dbReference type="InterPro" id="IPR014729">
    <property type="entry name" value="Rossmann-like_a/b/a_fold"/>
</dbReference>
<dbReference type="SUPFAM" id="SSF52402">
    <property type="entry name" value="Adenine nucleotide alpha hydrolases-like"/>
    <property type="match status" value="1"/>
</dbReference>
<evidence type="ECO:0000256" key="2">
    <source>
        <dbReference type="ARBA" id="ARBA00022694"/>
    </source>
</evidence>
<dbReference type="GO" id="GO:0032267">
    <property type="term" value="F:tRNA(Ile)-lysidine synthase activity"/>
    <property type="evidence" value="ECO:0007669"/>
    <property type="project" value="UniProtKB-EC"/>
</dbReference>
<comment type="caution">
    <text evidence="10">The sequence shown here is derived from an EMBL/GenBank/DDBJ whole genome shotgun (WGS) entry which is preliminary data.</text>
</comment>
<proteinExistence type="inferred from homology"/>
<dbReference type="InterPro" id="IPR012795">
    <property type="entry name" value="tRNA_Ile_lys_synt_N"/>
</dbReference>
<dbReference type="CDD" id="cd01992">
    <property type="entry name" value="TilS_N"/>
    <property type="match status" value="1"/>
</dbReference>
<keyword evidence="4 6" id="KW-0067">ATP-binding</keyword>
<comment type="catalytic activity">
    <reaction evidence="5 6">
        <text>cytidine(34) in tRNA(Ile2) + L-lysine + ATP = lysidine(34) in tRNA(Ile2) + AMP + diphosphate + H(+)</text>
        <dbReference type="Rhea" id="RHEA:43744"/>
        <dbReference type="Rhea" id="RHEA-COMP:10625"/>
        <dbReference type="Rhea" id="RHEA-COMP:10670"/>
        <dbReference type="ChEBI" id="CHEBI:15378"/>
        <dbReference type="ChEBI" id="CHEBI:30616"/>
        <dbReference type="ChEBI" id="CHEBI:32551"/>
        <dbReference type="ChEBI" id="CHEBI:33019"/>
        <dbReference type="ChEBI" id="CHEBI:82748"/>
        <dbReference type="ChEBI" id="CHEBI:83665"/>
        <dbReference type="ChEBI" id="CHEBI:456215"/>
        <dbReference type="EC" id="6.3.4.19"/>
    </reaction>
</comment>
<protein>
    <recommendedName>
        <fullName evidence="6">tRNA(Ile)-lysidine synthase</fullName>
        <ecNumber evidence="6">6.3.4.19</ecNumber>
    </recommendedName>
    <alternativeName>
        <fullName evidence="6">tRNA(Ile)-2-lysyl-cytidine synthase</fullName>
    </alternativeName>
    <alternativeName>
        <fullName evidence="6">tRNA(Ile)-lysidine synthetase</fullName>
    </alternativeName>
</protein>
<comment type="domain">
    <text evidence="6">The N-terminal region contains the highly conserved SGGXDS motif, predicted to be a P-loop motif involved in ATP binding.</text>
</comment>
<accession>A0A6I3KPS8</accession>
<evidence type="ECO:0000256" key="4">
    <source>
        <dbReference type="ARBA" id="ARBA00022840"/>
    </source>
</evidence>
<dbReference type="Gene3D" id="3.40.50.620">
    <property type="entry name" value="HUPs"/>
    <property type="match status" value="1"/>
</dbReference>
<evidence type="ECO:0000256" key="8">
    <source>
        <dbReference type="SAM" id="SignalP"/>
    </source>
</evidence>
<organism evidence="10 11">
    <name type="scientific">Hyphomicrobium album</name>
    <dbReference type="NCBI Taxonomy" id="2665159"/>
    <lineage>
        <taxon>Bacteria</taxon>
        <taxon>Pseudomonadati</taxon>
        <taxon>Pseudomonadota</taxon>
        <taxon>Alphaproteobacteria</taxon>
        <taxon>Hyphomicrobiales</taxon>
        <taxon>Hyphomicrobiaceae</taxon>
        <taxon>Hyphomicrobium</taxon>
    </lineage>
</organism>
<evidence type="ECO:0000256" key="1">
    <source>
        <dbReference type="ARBA" id="ARBA00022598"/>
    </source>
</evidence>
<dbReference type="GO" id="GO:0006400">
    <property type="term" value="P:tRNA modification"/>
    <property type="evidence" value="ECO:0007669"/>
    <property type="project" value="UniProtKB-UniRule"/>
</dbReference>
<dbReference type="NCBIfam" id="TIGR02432">
    <property type="entry name" value="lysidine_TilS_N"/>
    <property type="match status" value="1"/>
</dbReference>
<evidence type="ECO:0000256" key="5">
    <source>
        <dbReference type="ARBA" id="ARBA00048539"/>
    </source>
</evidence>
<sequence>MRPRTSKIAPSRSGSGLAAPEASAAPAHSADAAGAVGDDELEALFAFLADYPLVIAAVSGGADSIGMMRLIARWQQRRAQPPKVTIATVDHGLRPASRAEAEWVVARAQELGFEAALLTWSGEKPTTGIQDAARAARYALLADLARRSAPQGRVAIVTAHTEDDQAETLLMRLARGSGVDGLAGMAPARPLDGDKRVMLLRPLLSVAGERLRATLRSLNAEWIEDPSNDATRFERVQVRKARDVLALLGIDNEKIALSARRLARAKAAIDAGVDKLKRDAALDLHAGAFASFDRGVWLGAPEELRIRMLGGLIGSFGGQSEPLRLSQLEALVTRMEREGFEGATLAGAMVSQHGGIVRVQREPGRVPLPSLVLVPGASATWDGRFFVAASDRAPAPIEVRPLGGDGYAALRRQLDPAPHLPASAAATLPSFWRSGSLIAVPTLTAVMGPVAALEGAAGLYSAEFLR</sequence>
<dbReference type="InterPro" id="IPR012094">
    <property type="entry name" value="tRNA_Ile_lys_synt"/>
</dbReference>
<dbReference type="HAMAP" id="MF_01161">
    <property type="entry name" value="tRNA_Ile_lys_synt"/>
    <property type="match status" value="1"/>
</dbReference>
<dbReference type="PANTHER" id="PTHR43033">
    <property type="entry name" value="TRNA(ILE)-LYSIDINE SYNTHASE-RELATED"/>
    <property type="match status" value="1"/>
</dbReference>